<dbReference type="AlphaFoldDB" id="C4R8Z2"/>
<dbReference type="FunCoup" id="C4R8Z2">
    <property type="interactions" value="1284"/>
</dbReference>
<dbReference type="Pfam" id="PF07718">
    <property type="entry name" value="Coatamer_beta_C"/>
    <property type="match status" value="1"/>
</dbReference>
<feature type="domain" description="Coatomer beta subunit C-terminal" evidence="12">
    <location>
        <begin position="673"/>
        <end position="801"/>
    </location>
</feature>
<proteinExistence type="predicted"/>
<dbReference type="InterPro" id="IPR011989">
    <property type="entry name" value="ARM-like"/>
</dbReference>
<dbReference type="eggNOG" id="KOG1058">
    <property type="taxonomic scope" value="Eukaryota"/>
</dbReference>
<evidence type="ECO:0000259" key="12">
    <source>
        <dbReference type="Pfam" id="PF07718"/>
    </source>
</evidence>
<organism evidence="14 15">
    <name type="scientific">Komagataella phaffii (strain GS115 / ATCC 20864)</name>
    <name type="common">Yeast</name>
    <name type="synonym">Pichia pastoris</name>
    <dbReference type="NCBI Taxonomy" id="644223"/>
    <lineage>
        <taxon>Eukaryota</taxon>
        <taxon>Fungi</taxon>
        <taxon>Dikarya</taxon>
        <taxon>Ascomycota</taxon>
        <taxon>Saccharomycotina</taxon>
        <taxon>Pichiomycetes</taxon>
        <taxon>Pichiales</taxon>
        <taxon>Pichiaceae</taxon>
        <taxon>Komagataella</taxon>
    </lineage>
</organism>
<dbReference type="InterPro" id="IPR029446">
    <property type="entry name" value="COPB1_appendage_platform_dom"/>
</dbReference>
<evidence type="ECO:0000256" key="3">
    <source>
        <dbReference type="ARBA" id="ARBA00022490"/>
    </source>
</evidence>
<dbReference type="InParanoid" id="C4R8Z2"/>
<dbReference type="GO" id="GO:0008298">
    <property type="term" value="P:intracellular mRNA localization"/>
    <property type="evidence" value="ECO:0007669"/>
    <property type="project" value="EnsemblFungi"/>
</dbReference>
<dbReference type="RefSeq" id="XP_002494246.1">
    <property type="nucleotide sequence ID" value="XM_002494201.1"/>
</dbReference>
<keyword evidence="2 10" id="KW-0813">Transport</keyword>
<keyword evidence="3 10" id="KW-0963">Cytoplasm</keyword>
<comment type="subcellular location">
    <subcellularLocation>
        <location evidence="10">Cytoplasm</location>
    </subcellularLocation>
    <subcellularLocation>
        <location evidence="1 10">Golgi apparatus membrane</location>
        <topology evidence="1 10">Peripheral membrane protein</topology>
        <orientation evidence="1 10">Cytoplasmic side</orientation>
    </subcellularLocation>
    <subcellularLocation>
        <location evidence="10">Cytoplasmic vesicle</location>
        <location evidence="10">COPI-coated vesicle membrane</location>
        <topology evidence="10">Peripheral membrane protein</topology>
        <orientation evidence="10">Cytoplasmic side</orientation>
    </subcellularLocation>
</comment>
<evidence type="ECO:0000256" key="5">
    <source>
        <dbReference type="ARBA" id="ARBA00022892"/>
    </source>
</evidence>
<gene>
    <name evidence="14" type="ordered locus">PAS_chr4_0798</name>
</gene>
<dbReference type="PIRSF" id="PIRSF005727">
    <property type="entry name" value="Coatomer_beta_subunit"/>
    <property type="match status" value="1"/>
</dbReference>
<dbReference type="GO" id="GO:0006886">
    <property type="term" value="P:intracellular protein transport"/>
    <property type="evidence" value="ECO:0007669"/>
    <property type="project" value="InterPro"/>
</dbReference>
<dbReference type="GO" id="GO:0006891">
    <property type="term" value="P:intra-Golgi vesicle-mediated transport"/>
    <property type="evidence" value="ECO:0007669"/>
    <property type="project" value="TreeGrafter"/>
</dbReference>
<feature type="domain" description="Coatomer beta subunit appendage platform" evidence="13">
    <location>
        <begin position="806"/>
        <end position="933"/>
    </location>
</feature>
<evidence type="ECO:0000259" key="13">
    <source>
        <dbReference type="Pfam" id="PF14806"/>
    </source>
</evidence>
<keyword evidence="5 10" id="KW-0931">ER-Golgi transport</keyword>
<reference evidence="14 15" key="1">
    <citation type="journal article" date="2009" name="Nat. Biotechnol.">
        <title>Genome sequence of the recombinant protein production host Pichia pastoris.</title>
        <authorList>
            <person name="De Schutter K."/>
            <person name="Lin Y.C."/>
            <person name="Tiels P."/>
            <person name="Van Hecke A."/>
            <person name="Glinka S."/>
            <person name="Weber-Lehmann J."/>
            <person name="Rouze P."/>
            <person name="Van de Peer Y."/>
            <person name="Callewaert N."/>
        </authorList>
    </citation>
    <scope>NUCLEOTIDE SEQUENCE [LARGE SCALE GENOMIC DNA]</scope>
    <source>
        <strain evidence="15">GS115 / ATCC 20864</strain>
    </source>
</reference>
<sequence>MSDVAYTILGESNFHEQLTVQEFKTLLEKGRDEEKIDTMKKVLITMLNGNLMPSLLMHIIRFVMPSKNKELKKLLYFYWEICPKYEENGKLRQEMILVCNAIQHDLAHPNEYIRGNTLRFVTKLKEPELIEPLIPPIRQCLEHRHAYVRKNAAFAIYSIFKVSDHLLPDAAEVLGNFLAVETDTTCKRNAFACLGQLNREMALGYLQEQLADLVSLDSLLQLAFIEFIRKDSIVAPELREQYLSIVSELLDSPSSSVGYEAAITLTVLTNSQIEVASAASKFIDLAIKEANTTVKTIALERLRELYLRNVGILDDYVLDVLRILTTSDLGVRKKALDLSLDITSSGNVDDVVKFLKKELTKSISSNEDKSIEYRQLLITAIHKCALNFNSVAADVVDLLLGFIEQLNSAAASEVVSFAKEVVEKFPALRSKIINRLLHALENVKSGKVYRGSLWILSEYAEEEKDIQDVWRHIRNKIGELPILSTEKRLQNKEAVVSNENDENGYTNGSSKPIILPDGSYATENAFTAELEKHVEDKTGEERPTLRALILDGDFYLAAVLSSTLLKLILSFQKISSNTKILNAMKAEAMLIMVSILRVGETSFSKKKIDEDSQERIFSIVRFLAENKTDDDFIQHAFLDDTKTAFRNLLIEADKKKAQKDKSKLQQAAQQPYDSISFRQFSKEVDTEEYSLEEQLAASTKDDLSSKLKKIVQLTGFSDSVYAEAYVKVHQFDVVLDVLLVNQTTETLRNLTVEFAALGDLKVIDKPGTQNVGPHGFLRIQATIKVTSADTGVIFGNIIYDGEKANDSNIVILNDINVDIMDYIKPATCSEAQFRKMWNEFEWENKIIVKSNVATLKEYLDVLLKGTNMNCLTPGAIIGEECQFLSANLYSHSSFGEDALANLCIEKQADGPIIGHVRIRSKGQGLALSMGDRVAAIARQSNTATVSVV</sequence>
<dbReference type="KEGG" id="ppa:PAS_chr4_0798"/>
<dbReference type="PANTHER" id="PTHR10635:SF0">
    <property type="entry name" value="COATOMER SUBUNIT BETA"/>
    <property type="match status" value="1"/>
</dbReference>
<dbReference type="Pfam" id="PF01602">
    <property type="entry name" value="Adaptin_N"/>
    <property type="match status" value="1"/>
</dbReference>
<dbReference type="PANTHER" id="PTHR10635">
    <property type="entry name" value="COATOMER SUBUNIT BETA"/>
    <property type="match status" value="1"/>
</dbReference>
<dbReference type="HOGENOM" id="CLU_006949_0_0_1"/>
<dbReference type="InterPro" id="IPR016460">
    <property type="entry name" value="COPB1"/>
</dbReference>
<dbReference type="GeneID" id="8200576"/>
<dbReference type="EMBL" id="FN392322">
    <property type="protein sequence ID" value="CAY72067.1"/>
    <property type="molecule type" value="Genomic_DNA"/>
</dbReference>
<dbReference type="InterPro" id="IPR016024">
    <property type="entry name" value="ARM-type_fold"/>
</dbReference>
<feature type="domain" description="Clathrin/coatomer adaptor adaptin-like N-terminal" evidence="11">
    <location>
        <begin position="18"/>
        <end position="494"/>
    </location>
</feature>
<evidence type="ECO:0000256" key="9">
    <source>
        <dbReference type="ARBA" id="ARBA00023329"/>
    </source>
</evidence>
<dbReference type="Proteomes" id="UP000000314">
    <property type="component" value="Chromosome 4"/>
</dbReference>
<protein>
    <recommendedName>
        <fullName evidence="10">Coatomer subunit beta</fullName>
    </recommendedName>
    <alternativeName>
        <fullName evidence="10">Beta-coat protein</fullName>
    </alternativeName>
</protein>
<evidence type="ECO:0000313" key="15">
    <source>
        <dbReference type="Proteomes" id="UP000000314"/>
    </source>
</evidence>
<dbReference type="STRING" id="644223.C4R8Z2"/>
<dbReference type="SUPFAM" id="SSF48371">
    <property type="entry name" value="ARM repeat"/>
    <property type="match status" value="1"/>
</dbReference>
<dbReference type="InterPro" id="IPR011710">
    <property type="entry name" value="Coatomer_bsu_C"/>
</dbReference>
<evidence type="ECO:0000313" key="14">
    <source>
        <dbReference type="EMBL" id="CAY72067.1"/>
    </source>
</evidence>
<evidence type="ECO:0000256" key="2">
    <source>
        <dbReference type="ARBA" id="ARBA00022448"/>
    </source>
</evidence>
<keyword evidence="9 10" id="KW-0968">Cytoplasmic vesicle</keyword>
<evidence type="ECO:0000259" key="11">
    <source>
        <dbReference type="Pfam" id="PF01602"/>
    </source>
</evidence>
<dbReference type="OMA" id="IYKNFDW"/>
<evidence type="ECO:0000256" key="7">
    <source>
        <dbReference type="ARBA" id="ARBA00023034"/>
    </source>
</evidence>
<dbReference type="GO" id="GO:0030126">
    <property type="term" value="C:COPI vesicle coat"/>
    <property type="evidence" value="ECO:0007669"/>
    <property type="project" value="EnsemblFungi"/>
</dbReference>
<evidence type="ECO:0000256" key="4">
    <source>
        <dbReference type="ARBA" id="ARBA00022737"/>
    </source>
</evidence>
<evidence type="ECO:0000256" key="10">
    <source>
        <dbReference type="PIRNR" id="PIRNR005727"/>
    </source>
</evidence>
<keyword evidence="8 10" id="KW-0472">Membrane</keyword>
<dbReference type="GO" id="GO:0005198">
    <property type="term" value="F:structural molecule activity"/>
    <property type="evidence" value="ECO:0007669"/>
    <property type="project" value="InterPro"/>
</dbReference>
<dbReference type="InterPro" id="IPR002553">
    <property type="entry name" value="Clathrin/coatomer_adapt-like_N"/>
</dbReference>
<comment type="function">
    <text evidence="10">The coatomer is a cytosolic protein complex that binds to dilysine motifs and reversibly associates with Golgi non-clathrin-coated vesicles, which further mediate biosynthetic protein transport from the ER, via the Golgi up to the trans Golgi network. Coatomer complex is required for budding from Golgi membranes, and is essential for the retrograde Golgi-to-ER transport of dilysine-tagged proteins.</text>
</comment>
<keyword evidence="6 10" id="KW-0653">Protein transport</keyword>
<evidence type="ECO:0000256" key="1">
    <source>
        <dbReference type="ARBA" id="ARBA00004255"/>
    </source>
</evidence>
<evidence type="ECO:0000256" key="8">
    <source>
        <dbReference type="ARBA" id="ARBA00023136"/>
    </source>
</evidence>
<evidence type="ECO:0000256" key="6">
    <source>
        <dbReference type="ARBA" id="ARBA00022927"/>
    </source>
</evidence>
<name>C4R8Z2_KOMPG</name>
<dbReference type="GO" id="GO:0000139">
    <property type="term" value="C:Golgi membrane"/>
    <property type="evidence" value="ECO:0007669"/>
    <property type="project" value="UniProtKB-SubCell"/>
</dbReference>
<dbReference type="Gene3D" id="1.25.10.10">
    <property type="entry name" value="Leucine-rich Repeat Variant"/>
    <property type="match status" value="1"/>
</dbReference>
<keyword evidence="4" id="KW-0677">Repeat</keyword>
<dbReference type="OrthoDB" id="10261439at2759"/>
<dbReference type="Pfam" id="PF14806">
    <property type="entry name" value="Coatomer_b_Cpla"/>
    <property type="match status" value="1"/>
</dbReference>
<accession>C4R8Z2</accession>
<keyword evidence="7 10" id="KW-0333">Golgi apparatus</keyword>
<comment type="subunit">
    <text evidence="10">Oligomeric complex that consists of at least the alpha, beta, beta', gamma, delta, epsilon and zeta subunits.</text>
</comment>
<dbReference type="GO" id="GO:0006888">
    <property type="term" value="P:endoplasmic reticulum to Golgi vesicle-mediated transport"/>
    <property type="evidence" value="ECO:0007669"/>
    <property type="project" value="EnsemblFungi"/>
</dbReference>
<keyword evidence="15" id="KW-1185">Reference proteome</keyword>